<evidence type="ECO:0000259" key="6">
    <source>
        <dbReference type="Pfam" id="PF18052"/>
    </source>
</evidence>
<keyword evidence="2" id="KW-0433">Leucine-rich repeat</keyword>
<feature type="domain" description="Disease resistance N-terminal" evidence="6">
    <location>
        <begin position="60"/>
        <end position="137"/>
    </location>
</feature>
<dbReference type="PANTHER" id="PTHR33377:SF36">
    <property type="entry name" value="OS01G0720900 PROTEIN"/>
    <property type="match status" value="1"/>
</dbReference>
<sequence>MPAGFIGVGTLAAAWWSRSGGCCREESLSSSASLAAHWNSHARPARMRQGCAQISTASFIIHNYYQRQKGAEENLQRLCCVLLRIQATVEEAEGRQITNQAMLQQLQMLREVMYEGCYLVDTFGYRMLQQKMNNNQVISHLALIKLSPAKRFCFSTRRRINRGLQGDGRKEIQKMLESLHDIINEMADFVAFLTSCPPVTYQPYSKYLIMEKSMFGRQAEMKVISFLLQPESPGTGSRVPITRLAKPSAPHSWFHINPAKHKSFYRNMNLEFQDDGVKNVQKMLGNLHNIMGDRAEFIFFLKFYPPMSREPYSMHLFLENCIFGCKAEMKKIVGFLLQPKLPGTDNLQVLQIIGPPRVGKSTLVEHICYDERVHNHFSSIILCNGDPTAPEIAVV</sequence>
<dbReference type="Proteomes" id="UP001054889">
    <property type="component" value="Unassembled WGS sequence"/>
</dbReference>
<name>A0AAV5C438_ELECO</name>
<dbReference type="Gene3D" id="1.20.5.4130">
    <property type="match status" value="1"/>
</dbReference>
<dbReference type="PANTHER" id="PTHR33377">
    <property type="entry name" value="OS10G0134700 PROTEIN-RELATED"/>
    <property type="match status" value="1"/>
</dbReference>
<evidence type="ECO:0000256" key="5">
    <source>
        <dbReference type="ARBA" id="ARBA00022821"/>
    </source>
</evidence>
<dbReference type="Gene3D" id="3.40.50.300">
    <property type="entry name" value="P-loop containing nucleotide triphosphate hydrolases"/>
    <property type="match status" value="1"/>
</dbReference>
<dbReference type="AlphaFoldDB" id="A0AAV5C438"/>
<keyword evidence="5" id="KW-0611">Plant defense</keyword>
<organism evidence="7 8">
    <name type="scientific">Eleusine coracana subsp. coracana</name>
    <dbReference type="NCBI Taxonomy" id="191504"/>
    <lineage>
        <taxon>Eukaryota</taxon>
        <taxon>Viridiplantae</taxon>
        <taxon>Streptophyta</taxon>
        <taxon>Embryophyta</taxon>
        <taxon>Tracheophyta</taxon>
        <taxon>Spermatophyta</taxon>
        <taxon>Magnoliopsida</taxon>
        <taxon>Liliopsida</taxon>
        <taxon>Poales</taxon>
        <taxon>Poaceae</taxon>
        <taxon>PACMAD clade</taxon>
        <taxon>Chloridoideae</taxon>
        <taxon>Cynodonteae</taxon>
        <taxon>Eleusininae</taxon>
        <taxon>Eleusine</taxon>
    </lineage>
</organism>
<reference evidence="7" key="2">
    <citation type="submission" date="2021-12" db="EMBL/GenBank/DDBJ databases">
        <title>Resequencing data analysis of finger millet.</title>
        <authorList>
            <person name="Hatakeyama M."/>
            <person name="Aluri S."/>
            <person name="Balachadran M.T."/>
            <person name="Sivarajan S.R."/>
            <person name="Poveda L."/>
            <person name="Shimizu-Inatsugi R."/>
            <person name="Schlapbach R."/>
            <person name="Sreeman S.M."/>
            <person name="Shimizu K.K."/>
        </authorList>
    </citation>
    <scope>NUCLEOTIDE SEQUENCE</scope>
</reference>
<evidence type="ECO:0000256" key="1">
    <source>
        <dbReference type="ARBA" id="ARBA00008894"/>
    </source>
</evidence>
<evidence type="ECO:0000256" key="3">
    <source>
        <dbReference type="ARBA" id="ARBA00022737"/>
    </source>
</evidence>
<reference evidence="7" key="1">
    <citation type="journal article" date="2018" name="DNA Res.">
        <title>Multiple hybrid de novo genome assembly of finger millet, an orphan allotetraploid crop.</title>
        <authorList>
            <person name="Hatakeyama M."/>
            <person name="Aluri S."/>
            <person name="Balachadran M.T."/>
            <person name="Sivarajan S.R."/>
            <person name="Patrignani A."/>
            <person name="Gruter S."/>
            <person name="Poveda L."/>
            <person name="Shimizu-Inatsugi R."/>
            <person name="Baeten J."/>
            <person name="Francoijs K.J."/>
            <person name="Nataraja K.N."/>
            <person name="Reddy Y.A.N."/>
            <person name="Phadnis S."/>
            <person name="Ravikumar R.L."/>
            <person name="Schlapbach R."/>
            <person name="Sreeman S.M."/>
            <person name="Shimizu K.K."/>
        </authorList>
    </citation>
    <scope>NUCLEOTIDE SEQUENCE</scope>
</reference>
<dbReference type="InterPro" id="IPR027417">
    <property type="entry name" value="P-loop_NTPase"/>
</dbReference>
<dbReference type="GO" id="GO:0006952">
    <property type="term" value="P:defense response"/>
    <property type="evidence" value="ECO:0007669"/>
    <property type="project" value="UniProtKB-KW"/>
</dbReference>
<proteinExistence type="inferred from homology"/>
<evidence type="ECO:0000256" key="4">
    <source>
        <dbReference type="ARBA" id="ARBA00022741"/>
    </source>
</evidence>
<gene>
    <name evidence="7" type="primary">ga09845</name>
    <name evidence="7" type="ORF">PR202_ga09845</name>
</gene>
<accession>A0AAV5C438</accession>
<keyword evidence="4" id="KW-0547">Nucleotide-binding</keyword>
<evidence type="ECO:0000313" key="7">
    <source>
        <dbReference type="EMBL" id="GJM93300.1"/>
    </source>
</evidence>
<dbReference type="InterPro" id="IPR041118">
    <property type="entry name" value="Rx_N"/>
</dbReference>
<comment type="caution">
    <text evidence="7">The sequence shown here is derived from an EMBL/GenBank/DDBJ whole genome shotgun (WGS) entry which is preliminary data.</text>
</comment>
<evidence type="ECO:0000313" key="8">
    <source>
        <dbReference type="Proteomes" id="UP001054889"/>
    </source>
</evidence>
<evidence type="ECO:0000256" key="2">
    <source>
        <dbReference type="ARBA" id="ARBA00022614"/>
    </source>
</evidence>
<keyword evidence="3" id="KW-0677">Repeat</keyword>
<comment type="similarity">
    <text evidence="1">Belongs to the disease resistance NB-LRR family.</text>
</comment>
<dbReference type="SUPFAM" id="SSF52540">
    <property type="entry name" value="P-loop containing nucleoside triphosphate hydrolases"/>
    <property type="match status" value="1"/>
</dbReference>
<protein>
    <recommendedName>
        <fullName evidence="6">Disease resistance N-terminal domain-containing protein</fullName>
    </recommendedName>
</protein>
<dbReference type="GO" id="GO:0000166">
    <property type="term" value="F:nucleotide binding"/>
    <property type="evidence" value="ECO:0007669"/>
    <property type="project" value="UniProtKB-KW"/>
</dbReference>
<keyword evidence="8" id="KW-1185">Reference proteome</keyword>
<dbReference type="Pfam" id="PF18052">
    <property type="entry name" value="Rx_N"/>
    <property type="match status" value="1"/>
</dbReference>
<dbReference type="EMBL" id="BQKI01000004">
    <property type="protein sequence ID" value="GJM93300.1"/>
    <property type="molecule type" value="Genomic_DNA"/>
</dbReference>